<evidence type="ECO:0000256" key="1">
    <source>
        <dbReference type="ARBA" id="ARBA00012528"/>
    </source>
</evidence>
<reference evidence="5 6" key="1">
    <citation type="journal article" date="2013" name="Appl. Environ. Microbiol.">
        <title>Genome analysis suggests that the soil oligotrophic bacterium Agromonas oligotrophica (Bradyrhizobium oligotrophicum) is a nitrogen-fixing symbiont of Aeschynomene indica.</title>
        <authorList>
            <person name="Okubo T."/>
            <person name="Fukushima S."/>
            <person name="Itakura M."/>
            <person name="Oshima K."/>
            <person name="Longtonglang A."/>
            <person name="Teaumroong N."/>
            <person name="Mitsui H."/>
            <person name="Hattori M."/>
            <person name="Hattori R."/>
            <person name="Hattori T."/>
            <person name="Minamisawa K."/>
        </authorList>
    </citation>
    <scope>NUCLEOTIDE SEQUENCE [LARGE SCALE GENOMIC DNA]</scope>
    <source>
        <strain evidence="5 6">S58</strain>
    </source>
</reference>
<dbReference type="PATRIC" id="fig|1245469.3.peg.5066"/>
<dbReference type="KEGG" id="aol:S58_49490"/>
<dbReference type="GO" id="GO:1902201">
    <property type="term" value="P:negative regulation of bacterial-type flagellum-dependent cell motility"/>
    <property type="evidence" value="ECO:0007669"/>
    <property type="project" value="TreeGrafter"/>
</dbReference>
<evidence type="ECO:0000313" key="5">
    <source>
        <dbReference type="EMBL" id="BAM90928.1"/>
    </source>
</evidence>
<keyword evidence="6" id="KW-1185">Reference proteome</keyword>
<dbReference type="PANTHER" id="PTHR45138:SF9">
    <property type="entry name" value="DIGUANYLATE CYCLASE DGCM-RELATED"/>
    <property type="match status" value="1"/>
</dbReference>
<accession>M4ZAN3</accession>
<feature type="transmembrane region" description="Helical" evidence="3">
    <location>
        <begin position="38"/>
        <end position="59"/>
    </location>
</feature>
<dbReference type="GeneID" id="301818716"/>
<feature type="transmembrane region" description="Helical" evidence="3">
    <location>
        <begin position="122"/>
        <end position="138"/>
    </location>
</feature>
<evidence type="ECO:0000313" key="6">
    <source>
        <dbReference type="Proteomes" id="UP000011841"/>
    </source>
</evidence>
<dbReference type="eggNOG" id="COG3706">
    <property type="taxonomic scope" value="Bacteria"/>
</dbReference>
<keyword evidence="3" id="KW-1133">Transmembrane helix</keyword>
<dbReference type="OrthoDB" id="9812260at2"/>
<dbReference type="InterPro" id="IPR043128">
    <property type="entry name" value="Rev_trsase/Diguanyl_cyclase"/>
</dbReference>
<evidence type="ECO:0000259" key="4">
    <source>
        <dbReference type="PROSITE" id="PS50887"/>
    </source>
</evidence>
<proteinExistence type="predicted"/>
<dbReference type="GO" id="GO:0043709">
    <property type="term" value="P:cell adhesion involved in single-species biofilm formation"/>
    <property type="evidence" value="ECO:0007669"/>
    <property type="project" value="TreeGrafter"/>
</dbReference>
<dbReference type="EMBL" id="AP012603">
    <property type="protein sequence ID" value="BAM90928.1"/>
    <property type="molecule type" value="Genomic_DNA"/>
</dbReference>
<dbReference type="InterPro" id="IPR000160">
    <property type="entry name" value="GGDEF_dom"/>
</dbReference>
<dbReference type="STRING" id="1245469.S58_49490"/>
<dbReference type="Gene3D" id="3.30.70.270">
    <property type="match status" value="1"/>
</dbReference>
<sequence length="382" mass="41457">MGIMAPPLSIPLVAETGGSTSPPSSDLRARRAGRRRQMLAMTAGCYLIDAVILLIYAQAGTVPVTIAPSYAAIGILIVALWTALSESGFNDRFRDHYLVVPQSLASMMLTVTFCYIAPEVSILFLCTLYIVVAFASLRATPRQSAICWTFLAMGLAGLFLLTDKPLGMPHDSGLERLATLLVFLLTIAGCMSLGIFSSALRETLYQRGVKLTEAYRRIEELAEIDELTGALNRRSIMDVLDEELARSRQGGKPCSIVLIDLDWFKRINDTHGHPTGDDVLRTFAITMFANIRGGDRFGRYGGEEFLLVLPGAPADAAVRLAERLRQIIAGLDWSAFSTGLQVTFSAGVAAPRGDETADSLLARADHALYESKAHGRNRVTTA</sequence>
<dbReference type="FunFam" id="3.30.70.270:FF:000001">
    <property type="entry name" value="Diguanylate cyclase domain protein"/>
    <property type="match status" value="1"/>
</dbReference>
<dbReference type="Pfam" id="PF00990">
    <property type="entry name" value="GGDEF"/>
    <property type="match status" value="1"/>
</dbReference>
<feature type="transmembrane region" description="Helical" evidence="3">
    <location>
        <begin position="145"/>
        <end position="162"/>
    </location>
</feature>
<dbReference type="GO" id="GO:0052621">
    <property type="term" value="F:diguanylate cyclase activity"/>
    <property type="evidence" value="ECO:0007669"/>
    <property type="project" value="UniProtKB-EC"/>
</dbReference>
<evidence type="ECO:0000256" key="2">
    <source>
        <dbReference type="ARBA" id="ARBA00034247"/>
    </source>
</evidence>
<protein>
    <recommendedName>
        <fullName evidence="1">diguanylate cyclase</fullName>
        <ecNumber evidence="1">2.7.7.65</ecNumber>
    </recommendedName>
</protein>
<dbReference type="EC" id="2.7.7.65" evidence="1"/>
<dbReference type="InterPro" id="IPR029787">
    <property type="entry name" value="Nucleotide_cyclase"/>
</dbReference>
<dbReference type="PANTHER" id="PTHR45138">
    <property type="entry name" value="REGULATORY COMPONENTS OF SENSORY TRANSDUCTION SYSTEM"/>
    <property type="match status" value="1"/>
</dbReference>
<dbReference type="InterPro" id="IPR050469">
    <property type="entry name" value="Diguanylate_Cyclase"/>
</dbReference>
<dbReference type="CDD" id="cd01949">
    <property type="entry name" value="GGDEF"/>
    <property type="match status" value="1"/>
</dbReference>
<evidence type="ECO:0000256" key="3">
    <source>
        <dbReference type="SAM" id="Phobius"/>
    </source>
</evidence>
<keyword evidence="3" id="KW-0812">Transmembrane</keyword>
<feature type="domain" description="GGDEF" evidence="4">
    <location>
        <begin position="252"/>
        <end position="382"/>
    </location>
</feature>
<dbReference type="NCBIfam" id="TIGR00254">
    <property type="entry name" value="GGDEF"/>
    <property type="match status" value="1"/>
</dbReference>
<comment type="catalytic activity">
    <reaction evidence="2">
        <text>2 GTP = 3',3'-c-di-GMP + 2 diphosphate</text>
        <dbReference type="Rhea" id="RHEA:24898"/>
        <dbReference type="ChEBI" id="CHEBI:33019"/>
        <dbReference type="ChEBI" id="CHEBI:37565"/>
        <dbReference type="ChEBI" id="CHEBI:58805"/>
        <dbReference type="EC" id="2.7.7.65"/>
    </reaction>
</comment>
<dbReference type="Proteomes" id="UP000011841">
    <property type="component" value="Chromosome"/>
</dbReference>
<gene>
    <name evidence="5" type="ORF">S58_49490</name>
</gene>
<dbReference type="PROSITE" id="PS50887">
    <property type="entry name" value="GGDEF"/>
    <property type="match status" value="1"/>
</dbReference>
<dbReference type="GO" id="GO:0005886">
    <property type="term" value="C:plasma membrane"/>
    <property type="evidence" value="ECO:0007669"/>
    <property type="project" value="TreeGrafter"/>
</dbReference>
<organism evidence="5 6">
    <name type="scientific">Bradyrhizobium oligotrophicum S58</name>
    <dbReference type="NCBI Taxonomy" id="1245469"/>
    <lineage>
        <taxon>Bacteria</taxon>
        <taxon>Pseudomonadati</taxon>
        <taxon>Pseudomonadota</taxon>
        <taxon>Alphaproteobacteria</taxon>
        <taxon>Hyphomicrobiales</taxon>
        <taxon>Nitrobacteraceae</taxon>
        <taxon>Bradyrhizobium</taxon>
    </lineage>
</organism>
<dbReference type="AlphaFoldDB" id="M4ZAN3"/>
<dbReference type="SMART" id="SM00267">
    <property type="entry name" value="GGDEF"/>
    <property type="match status" value="1"/>
</dbReference>
<name>M4ZAN3_9BRAD</name>
<feature type="transmembrane region" description="Helical" evidence="3">
    <location>
        <begin position="65"/>
        <end position="84"/>
    </location>
</feature>
<dbReference type="RefSeq" id="WP_015668018.1">
    <property type="nucleotide sequence ID" value="NC_020453.1"/>
</dbReference>
<dbReference type="SUPFAM" id="SSF55073">
    <property type="entry name" value="Nucleotide cyclase"/>
    <property type="match status" value="1"/>
</dbReference>
<keyword evidence="3" id="KW-0472">Membrane</keyword>
<feature type="transmembrane region" description="Helical" evidence="3">
    <location>
        <begin position="177"/>
        <end position="200"/>
    </location>
</feature>
<dbReference type="HOGENOM" id="CLU_000445_11_1_5"/>